<dbReference type="InParanoid" id="A0A5K4F898"/>
<dbReference type="WBParaSite" id="Smp_326650.1">
    <property type="protein sequence ID" value="Smp_326650.1"/>
    <property type="gene ID" value="Smp_326650"/>
</dbReference>
<evidence type="ECO:0000313" key="1">
    <source>
        <dbReference type="Proteomes" id="UP000008854"/>
    </source>
</evidence>
<dbReference type="Proteomes" id="UP000008854">
    <property type="component" value="Unassembled WGS sequence"/>
</dbReference>
<accession>A0A5K4F898</accession>
<reference evidence="2" key="2">
    <citation type="submission" date="2019-11" db="UniProtKB">
        <authorList>
            <consortium name="WormBaseParasite"/>
        </authorList>
    </citation>
    <scope>IDENTIFICATION</scope>
    <source>
        <strain evidence="2">Puerto Rican</strain>
    </source>
</reference>
<protein>
    <submittedName>
        <fullName evidence="2">GRANULINS domain-containing protein</fullName>
    </submittedName>
</protein>
<proteinExistence type="predicted"/>
<evidence type="ECO:0000313" key="2">
    <source>
        <dbReference type="WBParaSite" id="Smp_326650.1"/>
    </source>
</evidence>
<reference evidence="1" key="1">
    <citation type="journal article" date="2012" name="PLoS Negl. Trop. Dis.">
        <title>A systematically improved high quality genome and transcriptome of the human blood fluke Schistosoma mansoni.</title>
        <authorList>
            <person name="Protasio A.V."/>
            <person name="Tsai I.J."/>
            <person name="Babbage A."/>
            <person name="Nichol S."/>
            <person name="Hunt M."/>
            <person name="Aslett M.A."/>
            <person name="De Silva N."/>
            <person name="Velarde G.S."/>
            <person name="Anderson T.J."/>
            <person name="Clark R.C."/>
            <person name="Davidson C."/>
            <person name="Dillon G.P."/>
            <person name="Holroyd N.E."/>
            <person name="LoVerde P.T."/>
            <person name="Lloyd C."/>
            <person name="McQuillan J."/>
            <person name="Oliveira G."/>
            <person name="Otto T.D."/>
            <person name="Parker-Manuel S.J."/>
            <person name="Quail M.A."/>
            <person name="Wilson R.A."/>
            <person name="Zerlotini A."/>
            <person name="Dunne D.W."/>
            <person name="Berriman M."/>
        </authorList>
    </citation>
    <scope>NUCLEOTIDE SEQUENCE [LARGE SCALE GENOMIC DNA]</scope>
    <source>
        <strain evidence="1">Puerto Rican</strain>
    </source>
</reference>
<sequence>MVIFLGFNCQSQDTPCSCSAGCPNCRNCKGCPGCPIFPDPFPGITTCLYKI</sequence>
<dbReference type="AlphaFoldDB" id="A0A5K4F898"/>
<organism evidence="1 2">
    <name type="scientific">Schistosoma mansoni</name>
    <name type="common">Blood fluke</name>
    <dbReference type="NCBI Taxonomy" id="6183"/>
    <lineage>
        <taxon>Eukaryota</taxon>
        <taxon>Metazoa</taxon>
        <taxon>Spiralia</taxon>
        <taxon>Lophotrochozoa</taxon>
        <taxon>Platyhelminthes</taxon>
        <taxon>Trematoda</taxon>
        <taxon>Digenea</taxon>
        <taxon>Strigeidida</taxon>
        <taxon>Schistosomatoidea</taxon>
        <taxon>Schistosomatidae</taxon>
        <taxon>Schistosoma</taxon>
    </lineage>
</organism>
<keyword evidence="1" id="KW-1185">Reference proteome</keyword>
<name>A0A5K4F898_SCHMA</name>